<accession>A0A5N5T7Z5</accession>
<evidence type="ECO:0000313" key="4">
    <source>
        <dbReference type="Proteomes" id="UP000326759"/>
    </source>
</evidence>
<dbReference type="Proteomes" id="UP000326759">
    <property type="component" value="Unassembled WGS sequence"/>
</dbReference>
<feature type="compositionally biased region" description="Basic and acidic residues" evidence="1">
    <location>
        <begin position="49"/>
        <end position="69"/>
    </location>
</feature>
<organism evidence="3 4">
    <name type="scientific">Armadillidium nasatum</name>
    <dbReference type="NCBI Taxonomy" id="96803"/>
    <lineage>
        <taxon>Eukaryota</taxon>
        <taxon>Metazoa</taxon>
        <taxon>Ecdysozoa</taxon>
        <taxon>Arthropoda</taxon>
        <taxon>Crustacea</taxon>
        <taxon>Multicrustacea</taxon>
        <taxon>Malacostraca</taxon>
        <taxon>Eumalacostraca</taxon>
        <taxon>Peracarida</taxon>
        <taxon>Isopoda</taxon>
        <taxon>Oniscidea</taxon>
        <taxon>Crinocheta</taxon>
        <taxon>Armadillidiidae</taxon>
        <taxon>Armadillidium</taxon>
    </lineage>
</organism>
<dbReference type="AlphaFoldDB" id="A0A5N5T7Z5"/>
<evidence type="ECO:0000256" key="1">
    <source>
        <dbReference type="SAM" id="MobiDB-lite"/>
    </source>
</evidence>
<sequence>MADFGKLRVYKSGTCVKARKHPTVQGIHSRATGRLTSLKNVFFCGGCTKSDDSEKPEGKESKDESRNSVEADEEYVVGGVEDDKYFSDGNFNLPISLALFILILYMIIGCIIYISI</sequence>
<feature type="non-terminal residue" evidence="3">
    <location>
        <position position="116"/>
    </location>
</feature>
<proteinExistence type="predicted"/>
<keyword evidence="4" id="KW-1185">Reference proteome</keyword>
<keyword evidence="2" id="KW-0472">Membrane</keyword>
<evidence type="ECO:0000313" key="3">
    <source>
        <dbReference type="EMBL" id="KAB7502716.1"/>
    </source>
</evidence>
<comment type="caution">
    <text evidence="3">The sequence shown here is derived from an EMBL/GenBank/DDBJ whole genome shotgun (WGS) entry which is preliminary data.</text>
</comment>
<reference evidence="3 4" key="1">
    <citation type="journal article" date="2019" name="PLoS Biol.">
        <title>Sex chromosomes control vertical transmission of feminizing Wolbachia symbionts in an isopod.</title>
        <authorList>
            <person name="Becking T."/>
            <person name="Chebbi M.A."/>
            <person name="Giraud I."/>
            <person name="Moumen B."/>
            <person name="Laverre T."/>
            <person name="Caubet Y."/>
            <person name="Peccoud J."/>
            <person name="Gilbert C."/>
            <person name="Cordaux R."/>
        </authorList>
    </citation>
    <scope>NUCLEOTIDE SEQUENCE [LARGE SCALE GENOMIC DNA]</scope>
    <source>
        <strain evidence="3">ANa2</strain>
        <tissue evidence="3">Whole body excluding digestive tract and cuticle</tissue>
    </source>
</reference>
<keyword evidence="2" id="KW-1133">Transmembrane helix</keyword>
<evidence type="ECO:0000256" key="2">
    <source>
        <dbReference type="SAM" id="Phobius"/>
    </source>
</evidence>
<protein>
    <submittedName>
        <fullName evidence="3">Uncharacterized protein</fullName>
    </submittedName>
</protein>
<keyword evidence="2" id="KW-0812">Transmembrane</keyword>
<gene>
    <name evidence="3" type="ORF">Anas_13684</name>
</gene>
<dbReference type="EMBL" id="SEYY01006915">
    <property type="protein sequence ID" value="KAB7502716.1"/>
    <property type="molecule type" value="Genomic_DNA"/>
</dbReference>
<feature type="transmembrane region" description="Helical" evidence="2">
    <location>
        <begin position="93"/>
        <end position="114"/>
    </location>
</feature>
<name>A0A5N5T7Z5_9CRUS</name>
<feature type="region of interest" description="Disordered" evidence="1">
    <location>
        <begin position="47"/>
        <end position="70"/>
    </location>
</feature>